<dbReference type="EMBL" id="LCNM01000005">
    <property type="protein sequence ID" value="KKU56647.1"/>
    <property type="molecule type" value="Genomic_DNA"/>
</dbReference>
<dbReference type="AlphaFoldDB" id="A0A0G1RHW5"/>
<proteinExistence type="predicted"/>
<evidence type="ECO:0000313" key="1">
    <source>
        <dbReference type="EMBL" id="KKU56647.1"/>
    </source>
</evidence>
<name>A0A0G1RHW5_9BACT</name>
<organism evidence="1 2">
    <name type="scientific">Candidatus Amesbacteria bacterium GW2011_GWA2_47_11</name>
    <dbReference type="NCBI Taxonomy" id="1618357"/>
    <lineage>
        <taxon>Bacteria</taxon>
        <taxon>Candidatus Amesiibacteriota</taxon>
    </lineage>
</organism>
<gene>
    <name evidence="1" type="ORF">UX78_C0005G0063</name>
</gene>
<sequence length="52" mass="5876">MQKTYGFFANKRVMGYEGVVSRGSAWCNGIYWFRVIFVCDFGIIYPGGVVKG</sequence>
<evidence type="ECO:0000313" key="2">
    <source>
        <dbReference type="Proteomes" id="UP000034607"/>
    </source>
</evidence>
<accession>A0A0G1RHW5</accession>
<reference evidence="1 2" key="1">
    <citation type="journal article" date="2015" name="Nature">
        <title>rRNA introns, odd ribosomes, and small enigmatic genomes across a large radiation of phyla.</title>
        <authorList>
            <person name="Brown C.T."/>
            <person name="Hug L.A."/>
            <person name="Thomas B.C."/>
            <person name="Sharon I."/>
            <person name="Castelle C.J."/>
            <person name="Singh A."/>
            <person name="Wilkins M.J."/>
            <person name="Williams K.H."/>
            <person name="Banfield J.F."/>
        </authorList>
    </citation>
    <scope>NUCLEOTIDE SEQUENCE [LARGE SCALE GENOMIC DNA]</scope>
</reference>
<protein>
    <submittedName>
        <fullName evidence="1">Uncharacterized protein</fullName>
    </submittedName>
</protein>
<dbReference type="Proteomes" id="UP000034607">
    <property type="component" value="Unassembled WGS sequence"/>
</dbReference>
<comment type="caution">
    <text evidence="1">The sequence shown here is derived from an EMBL/GenBank/DDBJ whole genome shotgun (WGS) entry which is preliminary data.</text>
</comment>